<feature type="chain" id="PRO_5042290724" evidence="2">
    <location>
        <begin position="20"/>
        <end position="377"/>
    </location>
</feature>
<feature type="domain" description="Secretion system C-terminal sorting" evidence="3">
    <location>
        <begin position="306"/>
        <end position="376"/>
    </location>
</feature>
<dbReference type="AlphaFoldDB" id="A0AAE3ESD3"/>
<dbReference type="InterPro" id="IPR026444">
    <property type="entry name" value="Secre_tail"/>
</dbReference>
<reference evidence="4" key="1">
    <citation type="submission" date="2022-01" db="EMBL/GenBank/DDBJ databases">
        <title>Draft genome sequence of Sabulilitoribacter arenilitoris KCTC 52401.</title>
        <authorList>
            <person name="Oh J.-S."/>
        </authorList>
    </citation>
    <scope>NUCLEOTIDE SEQUENCE</scope>
    <source>
        <strain evidence="4">HMF6543</strain>
    </source>
</reference>
<dbReference type="Gene3D" id="2.60.120.260">
    <property type="entry name" value="Galactose-binding domain-like"/>
    <property type="match status" value="1"/>
</dbReference>
<comment type="caution">
    <text evidence="4">The sequence shown here is derived from an EMBL/GenBank/DDBJ whole genome shotgun (WGS) entry which is preliminary data.</text>
</comment>
<keyword evidence="5" id="KW-1185">Reference proteome</keyword>
<proteinExistence type="predicted"/>
<dbReference type="NCBIfam" id="TIGR04183">
    <property type="entry name" value="Por_Secre_tail"/>
    <property type="match status" value="1"/>
</dbReference>
<evidence type="ECO:0000259" key="3">
    <source>
        <dbReference type="Pfam" id="PF18962"/>
    </source>
</evidence>
<accession>A0AAE3ESD3</accession>
<protein>
    <submittedName>
        <fullName evidence="4">T9SS type A sorting domain-containing protein</fullName>
    </submittedName>
</protein>
<dbReference type="Pfam" id="PF18962">
    <property type="entry name" value="Por_Secre_tail"/>
    <property type="match status" value="1"/>
</dbReference>
<feature type="signal peptide" evidence="2">
    <location>
        <begin position="1"/>
        <end position="19"/>
    </location>
</feature>
<dbReference type="RefSeq" id="WP_237240794.1">
    <property type="nucleotide sequence ID" value="NZ_JAKKDU010000019.1"/>
</dbReference>
<evidence type="ECO:0000256" key="2">
    <source>
        <dbReference type="SAM" id="SignalP"/>
    </source>
</evidence>
<keyword evidence="1 2" id="KW-0732">Signal</keyword>
<organism evidence="4 5">
    <name type="scientific">Wocania arenilitoris</name>
    <dbReference type="NCBI Taxonomy" id="2044858"/>
    <lineage>
        <taxon>Bacteria</taxon>
        <taxon>Pseudomonadati</taxon>
        <taxon>Bacteroidota</taxon>
        <taxon>Flavobacteriia</taxon>
        <taxon>Flavobacteriales</taxon>
        <taxon>Flavobacteriaceae</taxon>
        <taxon>Wocania</taxon>
    </lineage>
</organism>
<evidence type="ECO:0000313" key="5">
    <source>
        <dbReference type="Proteomes" id="UP001199795"/>
    </source>
</evidence>
<name>A0AAE3ESD3_9FLAO</name>
<dbReference type="Proteomes" id="UP001199795">
    <property type="component" value="Unassembled WGS sequence"/>
</dbReference>
<evidence type="ECO:0000256" key="1">
    <source>
        <dbReference type="ARBA" id="ARBA00022729"/>
    </source>
</evidence>
<dbReference type="EMBL" id="JAKKDU010000019">
    <property type="protein sequence ID" value="MCF7569464.1"/>
    <property type="molecule type" value="Genomic_DNA"/>
</dbReference>
<gene>
    <name evidence="4" type="ORF">L3X37_14005</name>
</gene>
<sequence length="377" mass="40830">MKKKYLYLTALLFSTVTFSQSIILIDEFDGTQEYSTSGEYITSSTQYFGMTTETYADVELMATDFPFFGARQLSASPATITYNDLDITGKTNLTFAIGIAEDKGPGATEDWDADDSIVIEYRLDNGAWTTLFSIAGTGTDTAPQISSSDSNNGVQITNNVNEFDFGITTTTETEIDIRFTFTGLSDAEEDIVFEYLALVDNIDLLPEITISAPTTNFSNGVGTVDVTYTVAGNADSIDIIVNGGTPITGNNVNGDTVSIPVSDDTAYEVVILAYINGQEVGDNDVYFEVGTPQLSVAKDEIEGFSVYPNPVSNGEFFISTRENSVKNIGLYDVMGKMVLSKSIRNKESVDISNLNSGLYILKAEENGKKAISKLIVN</sequence>
<evidence type="ECO:0000313" key="4">
    <source>
        <dbReference type="EMBL" id="MCF7569464.1"/>
    </source>
</evidence>